<reference evidence="3" key="1">
    <citation type="submission" date="2014-04" db="EMBL/GenBank/DDBJ databases">
        <title>Evolutionary Origins and Diversification of the Mycorrhizal Mutualists.</title>
        <authorList>
            <consortium name="DOE Joint Genome Institute"/>
            <consortium name="Mycorrhizal Genomics Consortium"/>
            <person name="Kohler A."/>
            <person name="Kuo A."/>
            <person name="Nagy L.G."/>
            <person name="Floudas D."/>
            <person name="Copeland A."/>
            <person name="Barry K.W."/>
            <person name="Cichocki N."/>
            <person name="Veneault-Fourrey C."/>
            <person name="LaButti K."/>
            <person name="Lindquist E.A."/>
            <person name="Lipzen A."/>
            <person name="Lundell T."/>
            <person name="Morin E."/>
            <person name="Murat C."/>
            <person name="Riley R."/>
            <person name="Ohm R."/>
            <person name="Sun H."/>
            <person name="Tunlid A."/>
            <person name="Henrissat B."/>
            <person name="Grigoriev I.V."/>
            <person name="Hibbett D.S."/>
            <person name="Martin F."/>
        </authorList>
    </citation>
    <scope>NUCLEOTIDE SEQUENCE [LARGE SCALE GENOMIC DNA]</scope>
    <source>
        <strain evidence="3">FD-334 SS-4</strain>
    </source>
</reference>
<organism evidence="2 3">
    <name type="scientific">Hypholoma sublateritium (strain FD-334 SS-4)</name>
    <dbReference type="NCBI Taxonomy" id="945553"/>
    <lineage>
        <taxon>Eukaryota</taxon>
        <taxon>Fungi</taxon>
        <taxon>Dikarya</taxon>
        <taxon>Basidiomycota</taxon>
        <taxon>Agaricomycotina</taxon>
        <taxon>Agaricomycetes</taxon>
        <taxon>Agaricomycetidae</taxon>
        <taxon>Agaricales</taxon>
        <taxon>Agaricineae</taxon>
        <taxon>Strophariaceae</taxon>
        <taxon>Hypholoma</taxon>
    </lineage>
</organism>
<accession>A0A0D2MDM6</accession>
<protein>
    <submittedName>
        <fullName evidence="2">Uncharacterized protein</fullName>
    </submittedName>
</protein>
<keyword evidence="3" id="KW-1185">Reference proteome</keyword>
<evidence type="ECO:0000256" key="1">
    <source>
        <dbReference type="SAM" id="MobiDB-lite"/>
    </source>
</evidence>
<proteinExistence type="predicted"/>
<feature type="region of interest" description="Disordered" evidence="1">
    <location>
        <begin position="1"/>
        <end position="34"/>
    </location>
</feature>
<evidence type="ECO:0000313" key="2">
    <source>
        <dbReference type="EMBL" id="KJA21613.1"/>
    </source>
</evidence>
<sequence length="185" mass="20952">MRNGTASETPHHRSNPDVRDQREMHTRTLRSKSARTVVPVQPLEPFDLGLFRQRPAPLLRAPAPSWVRDLDMRLDLYGAHRLVAAPAEPFVLVRRKQSAGAHGRWQVAQIVFSIGLPPLFDFDGRFGRIPCRLFVEGTGMIAEHPSYFCEDTGEIMRLPDGPQMHVAPRRISSLESGLKHFQMVL</sequence>
<name>A0A0D2MDM6_HYPSF</name>
<evidence type="ECO:0000313" key="3">
    <source>
        <dbReference type="Proteomes" id="UP000054270"/>
    </source>
</evidence>
<dbReference type="EMBL" id="KN817556">
    <property type="protein sequence ID" value="KJA21613.1"/>
    <property type="molecule type" value="Genomic_DNA"/>
</dbReference>
<feature type="compositionally biased region" description="Basic and acidic residues" evidence="1">
    <location>
        <begin position="9"/>
        <end position="26"/>
    </location>
</feature>
<dbReference type="AlphaFoldDB" id="A0A0D2MDM6"/>
<gene>
    <name evidence="2" type="ORF">HYPSUDRAFT_77685</name>
</gene>
<dbReference type="Proteomes" id="UP000054270">
    <property type="component" value="Unassembled WGS sequence"/>
</dbReference>